<reference evidence="2" key="1">
    <citation type="submission" date="2022-11" db="UniProtKB">
        <authorList>
            <consortium name="WormBaseParasite"/>
        </authorList>
    </citation>
    <scope>IDENTIFICATION</scope>
</reference>
<protein>
    <submittedName>
        <fullName evidence="2">Uncharacterized protein</fullName>
    </submittedName>
</protein>
<dbReference type="Proteomes" id="UP000887566">
    <property type="component" value="Unplaced"/>
</dbReference>
<sequence>MLGGGSAVDRSARISMLGRRGRVRGGAVVIGPSAGAFRLSLSAVGALISGIAKTRPPGFWATSGRCDVFQSEAAGDKRFVETNRANGANGIRRSRRGQCQTEQLVPSIVGARKRAFQPANAKQSGLANWPIRTRLLIVPMGRPPVAQVTGDETWSWLSEQSRSGTDAI</sequence>
<dbReference type="WBParaSite" id="PSAMB.scaffold1545size30218.g13729.t1">
    <property type="protein sequence ID" value="PSAMB.scaffold1545size30218.g13729.t1"/>
    <property type="gene ID" value="PSAMB.scaffold1545size30218.g13729"/>
</dbReference>
<evidence type="ECO:0000313" key="1">
    <source>
        <dbReference type="Proteomes" id="UP000887566"/>
    </source>
</evidence>
<accession>A0A914V513</accession>
<evidence type="ECO:0000313" key="2">
    <source>
        <dbReference type="WBParaSite" id="PSAMB.scaffold1545size30218.g13729.t1"/>
    </source>
</evidence>
<name>A0A914V513_9BILA</name>
<dbReference type="AlphaFoldDB" id="A0A914V513"/>
<keyword evidence="1" id="KW-1185">Reference proteome</keyword>
<organism evidence="1 2">
    <name type="scientific">Plectus sambesii</name>
    <dbReference type="NCBI Taxonomy" id="2011161"/>
    <lineage>
        <taxon>Eukaryota</taxon>
        <taxon>Metazoa</taxon>
        <taxon>Ecdysozoa</taxon>
        <taxon>Nematoda</taxon>
        <taxon>Chromadorea</taxon>
        <taxon>Plectida</taxon>
        <taxon>Plectina</taxon>
        <taxon>Plectoidea</taxon>
        <taxon>Plectidae</taxon>
        <taxon>Plectus</taxon>
    </lineage>
</organism>
<proteinExistence type="predicted"/>